<sequence>MGGSDLGAAAKFKVRRGEPVVPARRGLVPEGRVHLPVDVSQRARHEAVVVRQAVQAGAPTVPGVGAVSLVARQPTQQVLLGILQEGHGYPPLLRPPGRRPRPTIGEAAHGGRQLADGHRGQQVRLRLRHVLQGPRDVAGHAQTLGYPPCHAWPEPVPRRLQSGLEVFVCRALHMVWEMSGGGVLRVAALVRMLMVVVVVVGEMLLMLTVAGRLEVAAHRRRFGR</sequence>
<protein>
    <submittedName>
        <fullName evidence="2">Uncharacterized protein</fullName>
    </submittedName>
</protein>
<dbReference type="AlphaFoldDB" id="A0A3S1B731"/>
<gene>
    <name evidence="2" type="ORF">EGW08_014670</name>
</gene>
<feature type="transmembrane region" description="Helical" evidence="1">
    <location>
        <begin position="188"/>
        <end position="211"/>
    </location>
</feature>
<evidence type="ECO:0000313" key="3">
    <source>
        <dbReference type="Proteomes" id="UP000271974"/>
    </source>
</evidence>
<proteinExistence type="predicted"/>
<organism evidence="2 3">
    <name type="scientific">Elysia chlorotica</name>
    <name type="common">Eastern emerald elysia</name>
    <name type="synonym">Sea slug</name>
    <dbReference type="NCBI Taxonomy" id="188477"/>
    <lineage>
        <taxon>Eukaryota</taxon>
        <taxon>Metazoa</taxon>
        <taxon>Spiralia</taxon>
        <taxon>Lophotrochozoa</taxon>
        <taxon>Mollusca</taxon>
        <taxon>Gastropoda</taxon>
        <taxon>Heterobranchia</taxon>
        <taxon>Euthyneura</taxon>
        <taxon>Panpulmonata</taxon>
        <taxon>Sacoglossa</taxon>
        <taxon>Placobranchoidea</taxon>
        <taxon>Plakobranchidae</taxon>
        <taxon>Elysia</taxon>
    </lineage>
</organism>
<name>A0A3S1B731_ELYCH</name>
<keyword evidence="1" id="KW-0472">Membrane</keyword>
<comment type="caution">
    <text evidence="2">The sequence shown here is derived from an EMBL/GenBank/DDBJ whole genome shotgun (WGS) entry which is preliminary data.</text>
</comment>
<dbReference type="Proteomes" id="UP000271974">
    <property type="component" value="Unassembled WGS sequence"/>
</dbReference>
<keyword evidence="1" id="KW-1133">Transmembrane helix</keyword>
<evidence type="ECO:0000256" key="1">
    <source>
        <dbReference type="SAM" id="Phobius"/>
    </source>
</evidence>
<keyword evidence="3" id="KW-1185">Reference proteome</keyword>
<dbReference type="EMBL" id="RQTK01000571">
    <property type="protein sequence ID" value="RUS77566.1"/>
    <property type="molecule type" value="Genomic_DNA"/>
</dbReference>
<reference evidence="2 3" key="1">
    <citation type="submission" date="2019-01" db="EMBL/GenBank/DDBJ databases">
        <title>A draft genome assembly of the solar-powered sea slug Elysia chlorotica.</title>
        <authorList>
            <person name="Cai H."/>
            <person name="Li Q."/>
            <person name="Fang X."/>
            <person name="Li J."/>
            <person name="Curtis N.E."/>
            <person name="Altenburger A."/>
            <person name="Shibata T."/>
            <person name="Feng M."/>
            <person name="Maeda T."/>
            <person name="Schwartz J.A."/>
            <person name="Shigenobu S."/>
            <person name="Lundholm N."/>
            <person name="Nishiyama T."/>
            <person name="Yang H."/>
            <person name="Hasebe M."/>
            <person name="Li S."/>
            <person name="Pierce S.K."/>
            <person name="Wang J."/>
        </authorList>
    </citation>
    <scope>NUCLEOTIDE SEQUENCE [LARGE SCALE GENOMIC DNA]</scope>
    <source>
        <strain evidence="2">EC2010</strain>
        <tissue evidence="2">Whole organism of an adult</tissue>
    </source>
</reference>
<accession>A0A3S1B731</accession>
<evidence type="ECO:0000313" key="2">
    <source>
        <dbReference type="EMBL" id="RUS77566.1"/>
    </source>
</evidence>
<keyword evidence="1" id="KW-0812">Transmembrane</keyword>